<dbReference type="Pfam" id="PF00005">
    <property type="entry name" value="ABC_tran"/>
    <property type="match status" value="1"/>
</dbReference>
<dbReference type="InterPro" id="IPR003593">
    <property type="entry name" value="AAA+_ATPase"/>
</dbReference>
<dbReference type="PROSITE" id="PS00211">
    <property type="entry name" value="ABC_TRANSPORTER_1"/>
    <property type="match status" value="1"/>
</dbReference>
<comment type="similarity">
    <text evidence="7">Belongs to the ABC transporter superfamily. Spermidine/putrescine importer (TC 3.A.1.11.1) family.</text>
</comment>
<dbReference type="InterPro" id="IPR008995">
    <property type="entry name" value="Mo/tungstate-bd_C_term_dom"/>
</dbReference>
<evidence type="ECO:0000259" key="8">
    <source>
        <dbReference type="PROSITE" id="PS50893"/>
    </source>
</evidence>
<evidence type="ECO:0000256" key="1">
    <source>
        <dbReference type="ARBA" id="ARBA00022448"/>
    </source>
</evidence>
<keyword evidence="5 7" id="KW-1278">Translocase</keyword>
<dbReference type="EMBL" id="FXZM01000004">
    <property type="protein sequence ID" value="SMY11476.1"/>
    <property type="molecule type" value="Genomic_DNA"/>
</dbReference>
<proteinExistence type="inferred from homology"/>
<dbReference type="Proteomes" id="UP000234462">
    <property type="component" value="Unassembled WGS sequence"/>
</dbReference>
<dbReference type="RefSeq" id="WP_101588376.1">
    <property type="nucleotide sequence ID" value="NZ_FXZM01000004.1"/>
</dbReference>
<dbReference type="GO" id="GO:0015594">
    <property type="term" value="F:ABC-type putrescine transporter activity"/>
    <property type="evidence" value="ECO:0007669"/>
    <property type="project" value="InterPro"/>
</dbReference>
<gene>
    <name evidence="7" type="primary">potA</name>
    <name evidence="9" type="ORF">BJEO58_01061</name>
</gene>
<comment type="subunit">
    <text evidence="7">The complex is composed of two ATP-binding proteins (PotA), two transmembrane proteins (PotB and PotC) and a solute-binding protein (PotD).</text>
</comment>
<evidence type="ECO:0000256" key="5">
    <source>
        <dbReference type="ARBA" id="ARBA00022967"/>
    </source>
</evidence>
<dbReference type="OrthoDB" id="9802264at2"/>
<keyword evidence="9" id="KW-0378">Hydrolase</keyword>
<dbReference type="InterPro" id="IPR027417">
    <property type="entry name" value="P-loop_NTPase"/>
</dbReference>
<dbReference type="InterPro" id="IPR017871">
    <property type="entry name" value="ABC_transporter-like_CS"/>
</dbReference>
<dbReference type="InterPro" id="IPR003439">
    <property type="entry name" value="ABC_transporter-like_ATP-bd"/>
</dbReference>
<dbReference type="SUPFAM" id="SSF50331">
    <property type="entry name" value="MOP-like"/>
    <property type="match status" value="1"/>
</dbReference>
<dbReference type="NCBIfam" id="TIGR01187">
    <property type="entry name" value="potA"/>
    <property type="match status" value="1"/>
</dbReference>
<sequence length="382" mass="41131">MPAQHRAQDTAHAGGALSLRGVRKQFGEHTAIRGVDLEVRAGEFLSLLGPSGCGKTTLLRMIAGFEQPTNGEIELDGEDLTELPPFRRPVNTVFQSYALFPHLTVAENVAYGLKRAKVSRKEIGPRVAETLEMVRMRDFAERKPAMLSGGQQQRVALARALVNRPRVLLLDEPMSALDRKLREETQLELIKLHTELGLTFVFVTHDQQEALAMSDRIVVMSEGEIQQVGGAEEIYQRPANSFVAGFIGKQNFVDATIGEARDGGTVTLPTAHTTLEATAEAVAGFSSGARVRAAIRPESIRLAPETAAASNSAGADGPATNSSTGVIVGESFLGDVVQYLVRLDHGPEVLARVPFAAATDVGEGERARLSWDPDAVQVFGDE</sequence>
<name>A0A2H1L3L1_9MICO</name>
<dbReference type="Gene3D" id="3.40.50.300">
    <property type="entry name" value="P-loop containing nucleotide triphosphate hydrolases"/>
    <property type="match status" value="1"/>
</dbReference>
<dbReference type="Gene3D" id="2.40.50.100">
    <property type="match status" value="1"/>
</dbReference>
<comment type="function">
    <text evidence="7">Part of the ABC transporter complex PotABCD involved in spermidine/putrescine import. Responsible for energy coupling to the transport system.</text>
</comment>
<dbReference type="EC" id="7.6.2.11" evidence="7"/>
<evidence type="ECO:0000256" key="6">
    <source>
        <dbReference type="ARBA" id="ARBA00023136"/>
    </source>
</evidence>
<dbReference type="InterPro" id="IPR013611">
    <property type="entry name" value="Transp-assoc_OB_typ2"/>
</dbReference>
<keyword evidence="4 7" id="KW-0067">ATP-binding</keyword>
<accession>A0A2H1L3L1</accession>
<dbReference type="GO" id="GO:0016887">
    <property type="term" value="F:ATP hydrolysis activity"/>
    <property type="evidence" value="ECO:0007669"/>
    <property type="project" value="InterPro"/>
</dbReference>
<keyword evidence="10" id="KW-1185">Reference proteome</keyword>
<dbReference type="SMART" id="SM00382">
    <property type="entry name" value="AAA"/>
    <property type="match status" value="1"/>
</dbReference>
<keyword evidence="6 7" id="KW-0472">Membrane</keyword>
<dbReference type="Pfam" id="PF08402">
    <property type="entry name" value="TOBE_2"/>
    <property type="match status" value="1"/>
</dbReference>
<dbReference type="FunFam" id="3.40.50.300:FF:000133">
    <property type="entry name" value="Spermidine/putrescine import ATP-binding protein PotA"/>
    <property type="match status" value="1"/>
</dbReference>
<reference evidence="10" key="1">
    <citation type="submission" date="2017-03" db="EMBL/GenBank/DDBJ databases">
        <authorList>
            <person name="Monnet C."/>
        </authorList>
    </citation>
    <scope>NUCLEOTIDE SEQUENCE [LARGE SCALE GENOMIC DNA]</scope>
    <source>
        <strain evidence="10">SJ5-8</strain>
    </source>
</reference>
<evidence type="ECO:0000256" key="4">
    <source>
        <dbReference type="ARBA" id="ARBA00022840"/>
    </source>
</evidence>
<dbReference type="InterPro" id="IPR050093">
    <property type="entry name" value="ABC_SmlMolc_Importer"/>
</dbReference>
<dbReference type="InterPro" id="IPR017879">
    <property type="entry name" value="PotA_ATP-bd"/>
</dbReference>
<dbReference type="GO" id="GO:0043190">
    <property type="term" value="C:ATP-binding cassette (ABC) transporter complex"/>
    <property type="evidence" value="ECO:0007669"/>
    <property type="project" value="InterPro"/>
</dbReference>
<organism evidence="9 10">
    <name type="scientific">Brevibacterium jeotgali</name>
    <dbReference type="NCBI Taxonomy" id="1262550"/>
    <lineage>
        <taxon>Bacteria</taxon>
        <taxon>Bacillati</taxon>
        <taxon>Actinomycetota</taxon>
        <taxon>Actinomycetes</taxon>
        <taxon>Micrococcales</taxon>
        <taxon>Brevibacteriaceae</taxon>
        <taxon>Brevibacterium</taxon>
    </lineage>
</organism>
<dbReference type="SUPFAM" id="SSF52540">
    <property type="entry name" value="P-loop containing nucleoside triphosphate hydrolases"/>
    <property type="match status" value="1"/>
</dbReference>
<feature type="domain" description="ABC transporter" evidence="8">
    <location>
        <begin position="17"/>
        <end position="247"/>
    </location>
</feature>
<dbReference type="InterPro" id="IPR005893">
    <property type="entry name" value="PotA-like"/>
</dbReference>
<comment type="catalytic activity">
    <reaction evidence="7">
        <text>ATP + H2O + polyamine-[polyamine-binding protein]Side 1 = ADP + phosphate + polyamineSide 2 + [polyamine-binding protein]Side 1.</text>
        <dbReference type="EC" id="7.6.2.11"/>
    </reaction>
</comment>
<dbReference type="PANTHER" id="PTHR42781:SF4">
    <property type="entry name" value="SPERMIDINE_PUTRESCINE IMPORT ATP-BINDING PROTEIN POTA"/>
    <property type="match status" value="1"/>
</dbReference>
<evidence type="ECO:0000256" key="2">
    <source>
        <dbReference type="ARBA" id="ARBA00022475"/>
    </source>
</evidence>
<dbReference type="CDD" id="cd03300">
    <property type="entry name" value="ABC_PotA_N"/>
    <property type="match status" value="1"/>
</dbReference>
<keyword evidence="1 7" id="KW-0813">Transport</keyword>
<dbReference type="PANTHER" id="PTHR42781">
    <property type="entry name" value="SPERMIDINE/PUTRESCINE IMPORT ATP-BINDING PROTEIN POTA"/>
    <property type="match status" value="1"/>
</dbReference>
<dbReference type="GO" id="GO:0005524">
    <property type="term" value="F:ATP binding"/>
    <property type="evidence" value="ECO:0007669"/>
    <property type="project" value="UniProtKB-KW"/>
</dbReference>
<dbReference type="AlphaFoldDB" id="A0A2H1L3L1"/>
<keyword evidence="2 7" id="KW-1003">Cell membrane</keyword>
<evidence type="ECO:0000256" key="3">
    <source>
        <dbReference type="ARBA" id="ARBA00022741"/>
    </source>
</evidence>
<keyword evidence="3 7" id="KW-0547">Nucleotide-binding</keyword>
<evidence type="ECO:0000313" key="10">
    <source>
        <dbReference type="Proteomes" id="UP000234462"/>
    </source>
</evidence>
<evidence type="ECO:0000313" key="9">
    <source>
        <dbReference type="EMBL" id="SMY11476.1"/>
    </source>
</evidence>
<dbReference type="PROSITE" id="PS50893">
    <property type="entry name" value="ABC_TRANSPORTER_2"/>
    <property type="match status" value="1"/>
</dbReference>
<evidence type="ECO:0000256" key="7">
    <source>
        <dbReference type="RuleBase" id="RU364083"/>
    </source>
</evidence>
<protein>
    <recommendedName>
        <fullName evidence="7">Spermidine/putrescine import ATP-binding protein PotA</fullName>
        <ecNumber evidence="7">7.6.2.11</ecNumber>
    </recommendedName>
</protein>